<evidence type="ECO:0000256" key="2">
    <source>
        <dbReference type="ARBA" id="ARBA00019638"/>
    </source>
</evidence>
<sequence>MNIKQFDILYIDLNPTRGREKHNVRPCLVINNQMSIDGTNFVWVLPITTRGLRYPTDIQLKTKKGLVSGVIDTVQIRALDLKARQYNYKDELQDNLKNDILKAVKTYLKPTL</sequence>
<dbReference type="RefSeq" id="WP_085622710.1">
    <property type="nucleotide sequence ID" value="NZ_NDYM01000018.1"/>
</dbReference>
<dbReference type="EMBL" id="NEFX01000029">
    <property type="protein sequence ID" value="OTW30018.1"/>
    <property type="molecule type" value="Genomic_DNA"/>
</dbReference>
<evidence type="ECO:0000256" key="4">
    <source>
        <dbReference type="ARBA" id="ARBA00031226"/>
    </source>
</evidence>
<dbReference type="PANTHER" id="PTHR33988">
    <property type="entry name" value="ENDORIBONUCLEASE MAZF-RELATED"/>
    <property type="match status" value="1"/>
</dbReference>
<evidence type="ECO:0000313" key="6">
    <source>
        <dbReference type="EMBL" id="OTW30018.1"/>
    </source>
</evidence>
<name>A0ABX3YZE2_9STAP</name>
<organism evidence="6 7">
    <name type="scientific">Staphylococcus agnetis</name>
    <dbReference type="NCBI Taxonomy" id="985762"/>
    <lineage>
        <taxon>Bacteria</taxon>
        <taxon>Bacillati</taxon>
        <taxon>Bacillota</taxon>
        <taxon>Bacilli</taxon>
        <taxon>Bacillales</taxon>
        <taxon>Staphylococcaceae</taxon>
        <taxon>Staphylococcus</taxon>
    </lineage>
</organism>
<protein>
    <recommendedName>
        <fullName evidence="2">Endoribonuclease MazF</fullName>
    </recommendedName>
    <alternativeName>
        <fullName evidence="4">Toxin MazF</fullName>
    </alternativeName>
    <alternativeName>
        <fullName evidence="5">mRNA interferase MazF</fullName>
    </alternativeName>
</protein>
<keyword evidence="7" id="KW-1185">Reference proteome</keyword>
<proteinExistence type="inferred from homology"/>
<dbReference type="InterPro" id="IPR003477">
    <property type="entry name" value="PemK-like"/>
</dbReference>
<accession>A0ABX3YZE2</accession>
<dbReference type="Proteomes" id="UP000195208">
    <property type="component" value="Unassembled WGS sequence"/>
</dbReference>
<evidence type="ECO:0000256" key="3">
    <source>
        <dbReference type="ARBA" id="ARBA00022649"/>
    </source>
</evidence>
<dbReference type="Pfam" id="PF02452">
    <property type="entry name" value="PemK_toxin"/>
    <property type="match status" value="1"/>
</dbReference>
<comment type="similarity">
    <text evidence="1">Belongs to the PemK/MazF family.</text>
</comment>
<evidence type="ECO:0000256" key="1">
    <source>
        <dbReference type="ARBA" id="ARBA00007521"/>
    </source>
</evidence>
<dbReference type="Gene3D" id="2.30.30.110">
    <property type="match status" value="1"/>
</dbReference>
<comment type="caution">
    <text evidence="6">The sequence shown here is derived from an EMBL/GenBank/DDBJ whole genome shotgun (WGS) entry which is preliminary data.</text>
</comment>
<dbReference type="InterPro" id="IPR011067">
    <property type="entry name" value="Plasmid_toxin/cell-grow_inhib"/>
</dbReference>
<dbReference type="SUPFAM" id="SSF50118">
    <property type="entry name" value="Cell growth inhibitor/plasmid maintenance toxic component"/>
    <property type="match status" value="1"/>
</dbReference>
<evidence type="ECO:0000256" key="5">
    <source>
        <dbReference type="ARBA" id="ARBA00032054"/>
    </source>
</evidence>
<gene>
    <name evidence="6" type="ORF">B9M88_12170</name>
</gene>
<evidence type="ECO:0000313" key="7">
    <source>
        <dbReference type="Proteomes" id="UP000195208"/>
    </source>
</evidence>
<keyword evidence="3" id="KW-1277">Toxin-antitoxin system</keyword>
<reference evidence="6 7" key="1">
    <citation type="submission" date="2017-04" db="EMBL/GenBank/DDBJ databases">
        <title>Staphylococcus agnetis, a potential pathogen in the broiler production.</title>
        <authorList>
            <person name="Poulsen L."/>
        </authorList>
    </citation>
    <scope>NUCLEOTIDE SEQUENCE [LARGE SCALE GENOMIC DNA]</scope>
    <source>
        <strain evidence="6 7">723_310714_2_2_spleen</strain>
    </source>
</reference>